<comment type="caution">
    <text evidence="5">The sequence shown here is derived from an EMBL/GenBank/DDBJ whole genome shotgun (WGS) entry which is preliminary data.</text>
</comment>
<dbReference type="SMART" id="SM00895">
    <property type="entry name" value="FCD"/>
    <property type="match status" value="1"/>
</dbReference>
<keyword evidence="1" id="KW-0805">Transcription regulation</keyword>
<evidence type="ECO:0000313" key="6">
    <source>
        <dbReference type="Proteomes" id="UP000032336"/>
    </source>
</evidence>
<protein>
    <submittedName>
        <fullName evidence="5">HTH-type transcriptional regulator McbR</fullName>
    </submittedName>
</protein>
<dbReference type="PROSITE" id="PS50949">
    <property type="entry name" value="HTH_GNTR"/>
    <property type="match status" value="1"/>
</dbReference>
<dbReference type="PANTHER" id="PTHR43537:SF5">
    <property type="entry name" value="UXU OPERON TRANSCRIPTIONAL REGULATOR"/>
    <property type="match status" value="1"/>
</dbReference>
<evidence type="ECO:0000256" key="3">
    <source>
        <dbReference type="ARBA" id="ARBA00023163"/>
    </source>
</evidence>
<keyword evidence="3" id="KW-0804">Transcription</keyword>
<dbReference type="OrthoDB" id="3186208at2"/>
<evidence type="ECO:0000256" key="1">
    <source>
        <dbReference type="ARBA" id="ARBA00023015"/>
    </source>
</evidence>
<reference evidence="5 6" key="1">
    <citation type="submission" date="2015-01" db="EMBL/GenBank/DDBJ databases">
        <title>Draft genome of the acidophilic iron oxidizer Ferrimicrobium acidiphilum strain T23.</title>
        <authorList>
            <person name="Poehlein A."/>
            <person name="Eisen S."/>
            <person name="Schloemann M."/>
            <person name="Johnson B.D."/>
            <person name="Daniel R."/>
            <person name="Muehling M."/>
        </authorList>
    </citation>
    <scope>NUCLEOTIDE SEQUENCE [LARGE SCALE GENOMIC DNA]</scope>
    <source>
        <strain evidence="5 6">T23</strain>
    </source>
</reference>
<dbReference type="Pfam" id="PF07729">
    <property type="entry name" value="FCD"/>
    <property type="match status" value="1"/>
</dbReference>
<evidence type="ECO:0000313" key="5">
    <source>
        <dbReference type="EMBL" id="KJE76499.1"/>
    </source>
</evidence>
<proteinExistence type="predicted"/>
<dbReference type="GeneID" id="78372883"/>
<evidence type="ECO:0000256" key="2">
    <source>
        <dbReference type="ARBA" id="ARBA00023125"/>
    </source>
</evidence>
<dbReference type="InterPro" id="IPR036388">
    <property type="entry name" value="WH-like_DNA-bd_sf"/>
</dbReference>
<sequence>MTDPLVTRDDVEGIARIGVSDSSIPQLSRVTATEAATDLLRSLILSGAIQSGAVLRQDEVARQLQVSRTPLREALHRLTAEGLIRLDPHKGAMVAQPSIGELRDIYELQEILECEAVKEAVGHRTVDKLEQLRLHMEGLVEIRDSADWIRYNLGFHTCLYEMSGKPLLVEMITMLRNRASLYINMVAQSDQSRVRAEHEHREMFAALERGDVGELQRLVRAHLGATLAWVDEVIRMNGRNKTDRSE</sequence>
<dbReference type="SUPFAM" id="SSF46785">
    <property type="entry name" value="Winged helix' DNA-binding domain"/>
    <property type="match status" value="1"/>
</dbReference>
<dbReference type="PRINTS" id="PR00035">
    <property type="entry name" value="HTHGNTR"/>
</dbReference>
<name>A0A0D8FU66_9ACTN</name>
<dbReference type="Pfam" id="PF00392">
    <property type="entry name" value="GntR"/>
    <property type="match status" value="1"/>
</dbReference>
<dbReference type="PANTHER" id="PTHR43537">
    <property type="entry name" value="TRANSCRIPTIONAL REGULATOR, GNTR FAMILY"/>
    <property type="match status" value="1"/>
</dbReference>
<dbReference type="Gene3D" id="1.20.120.530">
    <property type="entry name" value="GntR ligand-binding domain-like"/>
    <property type="match status" value="1"/>
</dbReference>
<dbReference type="Proteomes" id="UP000032336">
    <property type="component" value="Unassembled WGS sequence"/>
</dbReference>
<dbReference type="Gene3D" id="1.10.10.10">
    <property type="entry name" value="Winged helix-like DNA-binding domain superfamily/Winged helix DNA-binding domain"/>
    <property type="match status" value="1"/>
</dbReference>
<feature type="domain" description="HTH gntR-type" evidence="4">
    <location>
        <begin position="30"/>
        <end position="97"/>
    </location>
</feature>
<dbReference type="eggNOG" id="COG1802">
    <property type="taxonomic scope" value="Bacteria"/>
</dbReference>
<dbReference type="GO" id="GO:0003700">
    <property type="term" value="F:DNA-binding transcription factor activity"/>
    <property type="evidence" value="ECO:0007669"/>
    <property type="project" value="InterPro"/>
</dbReference>
<dbReference type="SMART" id="SM00345">
    <property type="entry name" value="HTH_GNTR"/>
    <property type="match status" value="1"/>
</dbReference>
<dbReference type="AlphaFoldDB" id="A0A0D8FU66"/>
<dbReference type="InterPro" id="IPR036390">
    <property type="entry name" value="WH_DNA-bd_sf"/>
</dbReference>
<gene>
    <name evidence="5" type="primary">mcbR3</name>
    <name evidence="5" type="ORF">FEAC_17260</name>
</gene>
<dbReference type="EMBL" id="JXUW01000015">
    <property type="protein sequence ID" value="KJE76499.1"/>
    <property type="molecule type" value="Genomic_DNA"/>
</dbReference>
<keyword evidence="6" id="KW-1185">Reference proteome</keyword>
<evidence type="ECO:0000259" key="4">
    <source>
        <dbReference type="PROSITE" id="PS50949"/>
    </source>
</evidence>
<organism evidence="5 6">
    <name type="scientific">Ferrimicrobium acidiphilum DSM 19497</name>
    <dbReference type="NCBI Taxonomy" id="1121877"/>
    <lineage>
        <taxon>Bacteria</taxon>
        <taxon>Bacillati</taxon>
        <taxon>Actinomycetota</taxon>
        <taxon>Acidimicrobiia</taxon>
        <taxon>Acidimicrobiales</taxon>
        <taxon>Acidimicrobiaceae</taxon>
        <taxon>Ferrimicrobium</taxon>
    </lineage>
</organism>
<dbReference type="GO" id="GO:0003677">
    <property type="term" value="F:DNA binding"/>
    <property type="evidence" value="ECO:0007669"/>
    <property type="project" value="UniProtKB-KW"/>
</dbReference>
<dbReference type="STRING" id="1121877.FEAC_17260"/>
<accession>A0A0D8FU66</accession>
<dbReference type="InterPro" id="IPR000524">
    <property type="entry name" value="Tscrpt_reg_HTH_GntR"/>
</dbReference>
<dbReference type="InterPro" id="IPR011711">
    <property type="entry name" value="GntR_C"/>
</dbReference>
<keyword evidence="2" id="KW-0238">DNA-binding</keyword>
<dbReference type="RefSeq" id="WP_035389395.1">
    <property type="nucleotide sequence ID" value="NZ_JQKF01000012.1"/>
</dbReference>
<dbReference type="SUPFAM" id="SSF48008">
    <property type="entry name" value="GntR ligand-binding domain-like"/>
    <property type="match status" value="1"/>
</dbReference>
<dbReference type="InterPro" id="IPR008920">
    <property type="entry name" value="TF_FadR/GntR_C"/>
</dbReference>
<dbReference type="PATRIC" id="fig|1121877.4.peg.1915"/>